<dbReference type="PANTHER" id="PTHR23185:SF0">
    <property type="entry name" value="PROTEIN VIRILIZER HOMOLOG"/>
    <property type="match status" value="1"/>
</dbReference>
<organism evidence="1 2">
    <name type="scientific">Trifolium pratense</name>
    <name type="common">Red clover</name>
    <dbReference type="NCBI Taxonomy" id="57577"/>
    <lineage>
        <taxon>Eukaryota</taxon>
        <taxon>Viridiplantae</taxon>
        <taxon>Streptophyta</taxon>
        <taxon>Embryophyta</taxon>
        <taxon>Tracheophyta</taxon>
        <taxon>Spermatophyta</taxon>
        <taxon>Magnoliopsida</taxon>
        <taxon>eudicotyledons</taxon>
        <taxon>Gunneridae</taxon>
        <taxon>Pentapetalae</taxon>
        <taxon>rosids</taxon>
        <taxon>fabids</taxon>
        <taxon>Fabales</taxon>
        <taxon>Fabaceae</taxon>
        <taxon>Papilionoideae</taxon>
        <taxon>50 kb inversion clade</taxon>
        <taxon>NPAAA clade</taxon>
        <taxon>Hologalegina</taxon>
        <taxon>IRL clade</taxon>
        <taxon>Trifolieae</taxon>
        <taxon>Trifolium</taxon>
    </lineage>
</organism>
<gene>
    <name evidence="1" type="ORF">L195_g009724</name>
</gene>
<dbReference type="AlphaFoldDB" id="A0A2K3PCQ7"/>
<reference evidence="1 2" key="2">
    <citation type="journal article" date="2017" name="Front. Plant Sci.">
        <title>Gene Classification and Mining of Molecular Markers Useful in Red Clover (Trifolium pratense) Breeding.</title>
        <authorList>
            <person name="Istvanek J."/>
            <person name="Dluhosova J."/>
            <person name="Dluhos P."/>
            <person name="Patkova L."/>
            <person name="Nedelnik J."/>
            <person name="Repkova J."/>
        </authorList>
    </citation>
    <scope>NUCLEOTIDE SEQUENCE [LARGE SCALE GENOMIC DNA]</scope>
    <source>
        <strain evidence="2">cv. Tatra</strain>
        <tissue evidence="1">Young leaves</tissue>
    </source>
</reference>
<dbReference type="EMBL" id="ASHM01005798">
    <property type="protein sequence ID" value="PNY13077.1"/>
    <property type="molecule type" value="Genomic_DNA"/>
</dbReference>
<dbReference type="GO" id="GO:0036396">
    <property type="term" value="C:RNA N6-methyladenosine methyltransferase complex"/>
    <property type="evidence" value="ECO:0007669"/>
    <property type="project" value="TreeGrafter"/>
</dbReference>
<dbReference type="InterPro" id="IPR026736">
    <property type="entry name" value="Virilizer"/>
</dbReference>
<sequence>MYGLVGCENYLVDEGTECNATSDLLLERNRELSIVDLLVPSLVLLITLLQKLQEAKEQHRNTKLMNALLRVHREISPKLAACAAELSSPYPDYAIGYGAVCHLIASSLAFWPVHGWSPGLYHTLLASVQGTSLLTLGPKETCSLLYLLSDLFPEEDIWLWIGGMPLLTTRRLLAVGTLLGPQKERHVNWYLESVPLGKLVSQLAPHLDKIAEIVQHHAISALVVIQDLLRVFVTRVACQNANYASKLLQPLLSSIASHVSESSPSDSDAYKVLRLLDFLVSLLEHPLGKGLLLRLGTLETLTKVLDRSFVIVDIDGKPTPDGRSSANKFFEKMSDEDYALILQYLLKSCQVLPVGKELLACLLAFKELASCSDGQMAFEAILSGIHYNARELDQKDDMDVNYNIPSIAEWRKCPPLLSCWMKLLRSIDTMEGLSPYAIEAVYALSVGSLQFCMNGDR</sequence>
<name>A0A2K3PCQ7_TRIPR</name>
<dbReference type="Proteomes" id="UP000236291">
    <property type="component" value="Unassembled WGS sequence"/>
</dbReference>
<comment type="caution">
    <text evidence="1">The sequence shown here is derived from an EMBL/GenBank/DDBJ whole genome shotgun (WGS) entry which is preliminary data.</text>
</comment>
<dbReference type="GO" id="GO:0003723">
    <property type="term" value="F:RNA binding"/>
    <property type="evidence" value="ECO:0007669"/>
    <property type="project" value="TreeGrafter"/>
</dbReference>
<reference evidence="1 2" key="1">
    <citation type="journal article" date="2014" name="Am. J. Bot.">
        <title>Genome assembly and annotation for red clover (Trifolium pratense; Fabaceae).</title>
        <authorList>
            <person name="Istvanek J."/>
            <person name="Jaros M."/>
            <person name="Krenek A."/>
            <person name="Repkova J."/>
        </authorList>
    </citation>
    <scope>NUCLEOTIDE SEQUENCE [LARGE SCALE GENOMIC DNA]</scope>
    <source>
        <strain evidence="2">cv. Tatra</strain>
        <tissue evidence="1">Young leaves</tissue>
    </source>
</reference>
<evidence type="ECO:0000313" key="1">
    <source>
        <dbReference type="EMBL" id="PNY13077.1"/>
    </source>
</evidence>
<dbReference type="STRING" id="57577.A0A2K3PCQ7"/>
<accession>A0A2K3PCQ7</accession>
<evidence type="ECO:0000313" key="2">
    <source>
        <dbReference type="Proteomes" id="UP000236291"/>
    </source>
</evidence>
<dbReference type="ExpressionAtlas" id="A0A2K3PCQ7">
    <property type="expression patterns" value="baseline"/>
</dbReference>
<protein>
    <submittedName>
        <fullName evidence="1">Embryo defective 2016 protein</fullName>
    </submittedName>
</protein>
<dbReference type="PANTHER" id="PTHR23185">
    <property type="entry name" value="PROTEIN VIRILIZER HOMOLOG"/>
    <property type="match status" value="1"/>
</dbReference>
<proteinExistence type="predicted"/>